<organism evidence="18 19">
    <name type="scientific">Athelia psychrophila</name>
    <dbReference type="NCBI Taxonomy" id="1759441"/>
    <lineage>
        <taxon>Eukaryota</taxon>
        <taxon>Fungi</taxon>
        <taxon>Dikarya</taxon>
        <taxon>Basidiomycota</taxon>
        <taxon>Agaricomycotina</taxon>
        <taxon>Agaricomycetes</taxon>
        <taxon>Agaricomycetidae</taxon>
        <taxon>Atheliales</taxon>
        <taxon>Atheliaceae</taxon>
        <taxon>Athelia</taxon>
    </lineage>
</organism>
<dbReference type="GO" id="GO:0046872">
    <property type="term" value="F:metal ion binding"/>
    <property type="evidence" value="ECO:0007669"/>
    <property type="project" value="UniProtKB-KW"/>
</dbReference>
<evidence type="ECO:0000313" key="18">
    <source>
        <dbReference type="EMBL" id="KZP16283.1"/>
    </source>
</evidence>
<protein>
    <recommendedName>
        <fullName evidence="14">Peptide hydrolase</fullName>
        <ecNumber evidence="14">3.4.-.-</ecNumber>
    </recommendedName>
</protein>
<evidence type="ECO:0000256" key="8">
    <source>
        <dbReference type="ARBA" id="ARBA00022824"/>
    </source>
</evidence>
<dbReference type="GO" id="GO:0006508">
    <property type="term" value="P:proteolysis"/>
    <property type="evidence" value="ECO:0007669"/>
    <property type="project" value="UniProtKB-KW"/>
</dbReference>
<comment type="subcellular location">
    <subcellularLocation>
        <location evidence="2">Endoplasmic reticulum membrane</location>
        <topology evidence="2">Multi-pass membrane protein</topology>
    </subcellularLocation>
</comment>
<evidence type="ECO:0000256" key="14">
    <source>
        <dbReference type="RuleBase" id="RU361240"/>
    </source>
</evidence>
<evidence type="ECO:0000259" key="16">
    <source>
        <dbReference type="Pfam" id="PF04389"/>
    </source>
</evidence>
<evidence type="ECO:0000256" key="3">
    <source>
        <dbReference type="ARBA" id="ARBA00010918"/>
    </source>
</evidence>
<dbReference type="STRING" id="436010.A0A166EZK5"/>
<feature type="transmembrane region" description="Helical" evidence="15">
    <location>
        <begin position="404"/>
        <end position="426"/>
    </location>
</feature>
<evidence type="ECO:0000256" key="7">
    <source>
        <dbReference type="ARBA" id="ARBA00022801"/>
    </source>
</evidence>
<feature type="transmembrane region" description="Helical" evidence="15">
    <location>
        <begin position="526"/>
        <end position="547"/>
    </location>
</feature>
<dbReference type="OrthoDB" id="76293at2759"/>
<dbReference type="InterPro" id="IPR045175">
    <property type="entry name" value="M28_fam"/>
</dbReference>
<keyword evidence="5 15" id="KW-0812">Transmembrane</keyword>
<keyword evidence="6 14" id="KW-0479">Metal-binding</keyword>
<keyword evidence="13" id="KW-0325">Glycoprotein</keyword>
<reference evidence="18 19" key="1">
    <citation type="journal article" date="2016" name="Mol. Biol. Evol.">
        <title>Comparative Genomics of Early-Diverging Mushroom-Forming Fungi Provides Insights into the Origins of Lignocellulose Decay Capabilities.</title>
        <authorList>
            <person name="Nagy L.G."/>
            <person name="Riley R."/>
            <person name="Tritt A."/>
            <person name="Adam C."/>
            <person name="Daum C."/>
            <person name="Floudas D."/>
            <person name="Sun H."/>
            <person name="Yadav J.S."/>
            <person name="Pangilinan J."/>
            <person name="Larsson K.H."/>
            <person name="Matsuura K."/>
            <person name="Barry K."/>
            <person name="Labutti K."/>
            <person name="Kuo R."/>
            <person name="Ohm R.A."/>
            <person name="Bhattacharya S.S."/>
            <person name="Shirouzu T."/>
            <person name="Yoshinaga Y."/>
            <person name="Martin F.M."/>
            <person name="Grigoriev I.V."/>
            <person name="Hibbett D.S."/>
        </authorList>
    </citation>
    <scope>NUCLEOTIDE SEQUENCE [LARGE SCALE GENOMIC DNA]</scope>
    <source>
        <strain evidence="18 19">CBS 109695</strain>
    </source>
</reference>
<feature type="domain" description="Peptidase M28" evidence="16">
    <location>
        <begin position="137"/>
        <end position="330"/>
    </location>
</feature>
<dbReference type="EMBL" id="KV417595">
    <property type="protein sequence ID" value="KZP16283.1"/>
    <property type="molecule type" value="Genomic_DNA"/>
</dbReference>
<keyword evidence="7 14" id="KW-0378">Hydrolase</keyword>
<evidence type="ECO:0000256" key="10">
    <source>
        <dbReference type="ARBA" id="ARBA00022989"/>
    </source>
</evidence>
<comment type="cofactor">
    <cofactor evidence="1">
        <name>Zn(2+)</name>
        <dbReference type="ChEBI" id="CHEBI:29105"/>
    </cofactor>
</comment>
<dbReference type="PANTHER" id="PTHR12147">
    <property type="entry name" value="METALLOPEPTIDASE M28 FAMILY MEMBER"/>
    <property type="match status" value="1"/>
</dbReference>
<dbReference type="InterPro" id="IPR048024">
    <property type="entry name" value="Fxna-like_M28_dom"/>
</dbReference>
<accession>A0A166EZK5</accession>
<dbReference type="Pfam" id="PF22249">
    <property type="entry name" value="ERMP1-TM"/>
    <property type="match status" value="1"/>
</dbReference>
<evidence type="ECO:0000256" key="12">
    <source>
        <dbReference type="ARBA" id="ARBA00023136"/>
    </source>
</evidence>
<keyword evidence="11" id="KW-0482">Metalloprotease</keyword>
<evidence type="ECO:0000256" key="9">
    <source>
        <dbReference type="ARBA" id="ARBA00022833"/>
    </source>
</evidence>
<feature type="transmembrane region" description="Helical" evidence="15">
    <location>
        <begin position="598"/>
        <end position="615"/>
    </location>
</feature>
<sequence>MSSPKKWGPLASLLLLSPVLIGVPLYTVRYQYLLPTPLIAQHDSAGLPQLSETVILDYARHLSETIGYRTVGTREHALGDAWMVDQANAVKAQCDAIVAASPHRGLECEVWHQKGNGSHRFDMMGRRLYKTYVGLTNVVVRLSNGTEEGKVHAVLINSHVDSTLPSPGAADDALSVGIMLECIRVLIETPEWSPLHAAIFLFNNAEESLQDGSHLFSTQHEIADTVRAAINLEAAGTTGRDMLFQATSEQMLEAYSHVPRPFGTIVANEVFSSGVIMSDTDFRQFEEYLDVTGLDMAVVGNSYLYHMRKDLVENITPGTAQHMGENALALIQYLTANPTSLPSLQGAYTRPTSVFFTNLGTFFMYSKETGQALYTTLLIVSLGLVRAISVANGGNFDWKKEGRGMFATVAGVGGALAGANVCALGMEQVLGKSLSWFSSEFSTLALYGPPALTGALISQVLVGPVPEHSMFTSLLLLQSITALVVHQLGVGSAGLFFFAAVPLAVSLALNAVMSMGAKGRKGQVSIWTYALAQISPLMLGAQIMSAVLDVFVPLTGRIGVEAPAEHMIATIVAAVGAFNLPLVLPFAHRFGARTLRRAIVLSLVATAAVMAVFAMRDPFDEMHQKRLYVLHQEDLETHEQSLHLASADSAQGLEVLMGNLAQEFGAVGEPAQVGIMNENNAEWMSLYPFSAFLAPYKIQLPVNPDWVMPPTAVENIVVSAVNETIDAEAGTRSFTLQVYHPGVIWVVIAFDAHVLSWQLDNNPPDEYTRHLVKEASFYGQDTFSIDLTVKLPALASPGSDGIMVDYVGVAERRMWPGKKADKEAGGRAMVLFEQMDKYVDEQWGGKVDAMLLGCVTGRNAI</sequence>
<dbReference type="AlphaFoldDB" id="A0A166EZK5"/>
<evidence type="ECO:0000256" key="13">
    <source>
        <dbReference type="ARBA" id="ARBA00023180"/>
    </source>
</evidence>
<proteinExistence type="inferred from homology"/>
<evidence type="ECO:0000256" key="4">
    <source>
        <dbReference type="ARBA" id="ARBA00022670"/>
    </source>
</evidence>
<dbReference type="InterPro" id="IPR007484">
    <property type="entry name" value="Peptidase_M28"/>
</dbReference>
<evidence type="ECO:0000256" key="15">
    <source>
        <dbReference type="SAM" id="Phobius"/>
    </source>
</evidence>
<keyword evidence="8" id="KW-0256">Endoplasmic reticulum</keyword>
<dbReference type="EC" id="3.4.-.-" evidence="14"/>
<evidence type="ECO:0000256" key="1">
    <source>
        <dbReference type="ARBA" id="ARBA00001947"/>
    </source>
</evidence>
<dbReference type="InterPro" id="IPR053974">
    <property type="entry name" value="ERMP1_1-A_TM"/>
</dbReference>
<feature type="domain" description="Endoplasmic reticulum metallopeptidase 1/1-A TM" evidence="17">
    <location>
        <begin position="428"/>
        <end position="588"/>
    </location>
</feature>
<evidence type="ECO:0000256" key="6">
    <source>
        <dbReference type="ARBA" id="ARBA00022723"/>
    </source>
</evidence>
<keyword evidence="19" id="KW-1185">Reference proteome</keyword>
<evidence type="ECO:0000313" key="19">
    <source>
        <dbReference type="Proteomes" id="UP000076532"/>
    </source>
</evidence>
<dbReference type="FunFam" id="3.40.630.10:FF:000008">
    <property type="entry name" value="Endoplasmic reticulum metallopeptidase 1"/>
    <property type="match status" value="1"/>
</dbReference>
<dbReference type="SUPFAM" id="SSF53187">
    <property type="entry name" value="Zn-dependent exopeptidases"/>
    <property type="match status" value="1"/>
</dbReference>
<dbReference type="Pfam" id="PF04389">
    <property type="entry name" value="Peptidase_M28"/>
    <property type="match status" value="1"/>
</dbReference>
<evidence type="ECO:0000256" key="5">
    <source>
        <dbReference type="ARBA" id="ARBA00022692"/>
    </source>
</evidence>
<dbReference type="GO" id="GO:0008235">
    <property type="term" value="F:metalloexopeptidase activity"/>
    <property type="evidence" value="ECO:0007669"/>
    <property type="project" value="InterPro"/>
</dbReference>
<dbReference type="GO" id="GO:0005789">
    <property type="term" value="C:endoplasmic reticulum membrane"/>
    <property type="evidence" value="ECO:0007669"/>
    <property type="project" value="UniProtKB-SubCell"/>
</dbReference>
<keyword evidence="10 15" id="KW-1133">Transmembrane helix</keyword>
<keyword evidence="4 14" id="KW-0645">Protease</keyword>
<evidence type="ECO:0000256" key="11">
    <source>
        <dbReference type="ARBA" id="ARBA00023049"/>
    </source>
</evidence>
<dbReference type="Gene3D" id="3.40.630.10">
    <property type="entry name" value="Zn peptidases"/>
    <property type="match status" value="1"/>
</dbReference>
<dbReference type="PANTHER" id="PTHR12147:SF22">
    <property type="entry name" value="ENDOPLASMIC RETICULUM METALLOPEPTIDASE 1"/>
    <property type="match status" value="1"/>
</dbReference>
<dbReference type="CDD" id="cd03875">
    <property type="entry name" value="M28_Fxna_like"/>
    <property type="match status" value="1"/>
</dbReference>
<keyword evidence="12 15" id="KW-0472">Membrane</keyword>
<evidence type="ECO:0000259" key="17">
    <source>
        <dbReference type="Pfam" id="PF22249"/>
    </source>
</evidence>
<comment type="similarity">
    <text evidence="3 14">Belongs to the peptidase M28 family.</text>
</comment>
<gene>
    <name evidence="18" type="ORF">FIBSPDRAFT_934723</name>
</gene>
<feature type="transmembrane region" description="Helical" evidence="15">
    <location>
        <begin position="567"/>
        <end position="586"/>
    </location>
</feature>
<evidence type="ECO:0000256" key="2">
    <source>
        <dbReference type="ARBA" id="ARBA00004477"/>
    </source>
</evidence>
<name>A0A166EZK5_9AGAM</name>
<keyword evidence="9 14" id="KW-0862">Zinc</keyword>
<dbReference type="Proteomes" id="UP000076532">
    <property type="component" value="Unassembled WGS sequence"/>
</dbReference>
<feature type="transmembrane region" description="Helical" evidence="15">
    <location>
        <begin position="372"/>
        <end position="392"/>
    </location>
</feature>
<feature type="transmembrane region" description="Helical" evidence="15">
    <location>
        <begin position="495"/>
        <end position="514"/>
    </location>
</feature>